<dbReference type="Gene3D" id="1.10.10.2840">
    <property type="entry name" value="PucR C-terminal helix-turn-helix domain"/>
    <property type="match status" value="1"/>
</dbReference>
<organism evidence="4 5">
    <name type="scientific">Paenibacillus oryzae</name>
    <dbReference type="NCBI Taxonomy" id="1844972"/>
    <lineage>
        <taxon>Bacteria</taxon>
        <taxon>Bacillati</taxon>
        <taxon>Bacillota</taxon>
        <taxon>Bacilli</taxon>
        <taxon>Bacillales</taxon>
        <taxon>Paenibacillaceae</taxon>
        <taxon>Paenibacillus</taxon>
    </lineage>
</organism>
<comment type="caution">
    <text evidence="4">The sequence shown here is derived from an EMBL/GenBank/DDBJ whole genome shotgun (WGS) entry which is preliminary data.</text>
</comment>
<dbReference type="PANTHER" id="PTHR33744:SF1">
    <property type="entry name" value="DNA-BINDING TRANSCRIPTIONAL ACTIVATOR ADER"/>
    <property type="match status" value="1"/>
</dbReference>
<name>A0A1A5YF68_9BACL</name>
<feature type="domain" description="PucR C-terminal helix-turn-helix" evidence="2">
    <location>
        <begin position="216"/>
        <end position="272"/>
    </location>
</feature>
<reference evidence="4 5" key="1">
    <citation type="submission" date="2016-05" db="EMBL/GenBank/DDBJ databases">
        <title>Paenibacillus oryzae. sp. nov., isolated from the rice root.</title>
        <authorList>
            <person name="Zhang J."/>
            <person name="Zhang X."/>
        </authorList>
    </citation>
    <scope>NUCLEOTIDE SEQUENCE [LARGE SCALE GENOMIC DNA]</scope>
    <source>
        <strain evidence="4 5">1DrF-4</strain>
    </source>
</reference>
<evidence type="ECO:0000313" key="5">
    <source>
        <dbReference type="Proteomes" id="UP000092024"/>
    </source>
</evidence>
<keyword evidence="5" id="KW-1185">Reference proteome</keyword>
<protein>
    <recommendedName>
        <fullName evidence="6">PucR C-terminal helix-turn-helix domain-containing protein</fullName>
    </recommendedName>
</protein>
<dbReference type="RefSeq" id="WP_068684707.1">
    <property type="nucleotide sequence ID" value="NZ_LYPA01000065.1"/>
</dbReference>
<evidence type="ECO:0000313" key="4">
    <source>
        <dbReference type="EMBL" id="OBR64239.1"/>
    </source>
</evidence>
<gene>
    <name evidence="4" type="ORF">A7K91_11955</name>
</gene>
<dbReference type="Pfam" id="PF17853">
    <property type="entry name" value="GGDEF_2"/>
    <property type="match status" value="1"/>
</dbReference>
<feature type="domain" description="CdaR GGDEF-like" evidence="3">
    <location>
        <begin position="24"/>
        <end position="162"/>
    </location>
</feature>
<dbReference type="InterPro" id="IPR042070">
    <property type="entry name" value="PucR_C-HTH_sf"/>
</dbReference>
<sequence>MDMERQFRYKNDYFSELIEGYAGTEEEALRRGAQYGLASDKHALLIAARQDARPSSGKSLATEGLTDYQAGIERDRHYGLLEQAFARTGYVCVMFVKHGGFGILLYCEESALNEGALLAQLKDISEMLYREQRLSYSFGVGNPFTGALNVGASYREALHALQDGDRMGKKRFALLYRSMDVGRLFRLLPPEEAERYYRESLKELLGSGEQEHGEMLRTLKAYYENHCNLIETAKALHVHRNTVVYRVEKAEKLLGRKLKDARTAFGFRVAFAMEEMLGSENLAIRNE</sequence>
<dbReference type="InterPro" id="IPR051448">
    <property type="entry name" value="CdaR-like_regulators"/>
</dbReference>
<evidence type="ECO:0000259" key="2">
    <source>
        <dbReference type="Pfam" id="PF13556"/>
    </source>
</evidence>
<comment type="similarity">
    <text evidence="1">Belongs to the CdaR family.</text>
</comment>
<dbReference type="Pfam" id="PF13556">
    <property type="entry name" value="HTH_30"/>
    <property type="match status" value="1"/>
</dbReference>
<accession>A0A1A5YF68</accession>
<dbReference type="Proteomes" id="UP000092024">
    <property type="component" value="Unassembled WGS sequence"/>
</dbReference>
<dbReference type="PANTHER" id="PTHR33744">
    <property type="entry name" value="CARBOHYDRATE DIACID REGULATOR"/>
    <property type="match status" value="1"/>
</dbReference>
<dbReference type="STRING" id="1844972.A7K91_11955"/>
<dbReference type="AlphaFoldDB" id="A0A1A5YF68"/>
<proteinExistence type="inferred from homology"/>
<evidence type="ECO:0008006" key="6">
    <source>
        <dbReference type="Google" id="ProtNLM"/>
    </source>
</evidence>
<evidence type="ECO:0000256" key="1">
    <source>
        <dbReference type="ARBA" id="ARBA00006754"/>
    </source>
</evidence>
<evidence type="ECO:0000259" key="3">
    <source>
        <dbReference type="Pfam" id="PF17853"/>
    </source>
</evidence>
<dbReference type="InterPro" id="IPR041522">
    <property type="entry name" value="CdaR_GGDEF"/>
</dbReference>
<dbReference type="OrthoDB" id="9792148at2"/>
<dbReference type="EMBL" id="LYPA01000065">
    <property type="protein sequence ID" value="OBR64239.1"/>
    <property type="molecule type" value="Genomic_DNA"/>
</dbReference>
<dbReference type="InterPro" id="IPR025736">
    <property type="entry name" value="PucR_C-HTH_dom"/>
</dbReference>